<comment type="caution">
    <text evidence="1">The sequence shown here is derived from an EMBL/GenBank/DDBJ whole genome shotgun (WGS) entry which is preliminary data.</text>
</comment>
<keyword evidence="2" id="KW-1185">Reference proteome</keyword>
<protein>
    <submittedName>
        <fullName evidence="1">Uncharacterized protein</fullName>
    </submittedName>
</protein>
<organism evidence="1 2">
    <name type="scientific">Penicillium diatomitis</name>
    <dbReference type="NCBI Taxonomy" id="2819901"/>
    <lineage>
        <taxon>Eukaryota</taxon>
        <taxon>Fungi</taxon>
        <taxon>Dikarya</taxon>
        <taxon>Ascomycota</taxon>
        <taxon>Pezizomycotina</taxon>
        <taxon>Eurotiomycetes</taxon>
        <taxon>Eurotiomycetidae</taxon>
        <taxon>Eurotiales</taxon>
        <taxon>Aspergillaceae</taxon>
        <taxon>Penicillium</taxon>
    </lineage>
</organism>
<gene>
    <name evidence="1" type="ORF">N7539_003310</name>
</gene>
<evidence type="ECO:0000313" key="2">
    <source>
        <dbReference type="Proteomes" id="UP001148312"/>
    </source>
</evidence>
<dbReference type="AlphaFoldDB" id="A0A9X0BZW9"/>
<dbReference type="Proteomes" id="UP001148312">
    <property type="component" value="Unassembled WGS sequence"/>
</dbReference>
<dbReference type="EMBL" id="JAPWDQ010000003">
    <property type="protein sequence ID" value="KAJ5491743.1"/>
    <property type="molecule type" value="Genomic_DNA"/>
</dbReference>
<proteinExistence type="predicted"/>
<dbReference type="RefSeq" id="XP_056792871.1">
    <property type="nucleotide sequence ID" value="XM_056932912.1"/>
</dbReference>
<accession>A0A9X0BZW9</accession>
<name>A0A9X0BZW9_9EURO</name>
<evidence type="ECO:0000313" key="1">
    <source>
        <dbReference type="EMBL" id="KAJ5491743.1"/>
    </source>
</evidence>
<sequence>MRSYTKAAEERAKSTFPGHLKVIESQPTAEEDQVTKLVNQKLDALVRGTDQHPLLIQIVYHCPHLFIDFSCSTHGKRK</sequence>
<dbReference type="GeneID" id="81623161"/>
<reference evidence="1" key="2">
    <citation type="journal article" date="2023" name="IMA Fungus">
        <title>Comparative genomic study of the Penicillium genus elucidates a diverse pangenome and 15 lateral gene transfer events.</title>
        <authorList>
            <person name="Petersen C."/>
            <person name="Sorensen T."/>
            <person name="Nielsen M.R."/>
            <person name="Sondergaard T.E."/>
            <person name="Sorensen J.L."/>
            <person name="Fitzpatrick D.A."/>
            <person name="Frisvad J.C."/>
            <person name="Nielsen K.L."/>
        </authorList>
    </citation>
    <scope>NUCLEOTIDE SEQUENCE</scope>
    <source>
        <strain evidence="1">IBT 30728</strain>
    </source>
</reference>
<reference evidence="1" key="1">
    <citation type="submission" date="2022-12" db="EMBL/GenBank/DDBJ databases">
        <authorList>
            <person name="Petersen C."/>
        </authorList>
    </citation>
    <scope>NUCLEOTIDE SEQUENCE</scope>
    <source>
        <strain evidence="1">IBT 30728</strain>
    </source>
</reference>